<gene>
    <name evidence="2" type="ORF">EHP00_750</name>
</gene>
<evidence type="ECO:0000256" key="1">
    <source>
        <dbReference type="SAM" id="SignalP"/>
    </source>
</evidence>
<dbReference type="Proteomes" id="UP000192758">
    <property type="component" value="Unassembled WGS sequence"/>
</dbReference>
<comment type="caution">
    <text evidence="2">The sequence shown here is derived from an EMBL/GenBank/DDBJ whole genome shotgun (WGS) entry which is preliminary data.</text>
</comment>
<evidence type="ECO:0000313" key="2">
    <source>
        <dbReference type="EMBL" id="OQS53730.1"/>
    </source>
</evidence>
<accession>A0A1W0E3C0</accession>
<dbReference type="EMBL" id="MNPJ01000026">
    <property type="protein sequence ID" value="OQS53730.1"/>
    <property type="molecule type" value="Genomic_DNA"/>
</dbReference>
<proteinExistence type="predicted"/>
<feature type="signal peptide" evidence="1">
    <location>
        <begin position="1"/>
        <end position="19"/>
    </location>
</feature>
<protein>
    <submittedName>
        <fullName evidence="2">Uncharacterized protein</fullName>
    </submittedName>
</protein>
<organism evidence="2 3">
    <name type="scientific">Ecytonucleospora hepatopenaei</name>
    <dbReference type="NCBI Taxonomy" id="646526"/>
    <lineage>
        <taxon>Eukaryota</taxon>
        <taxon>Fungi</taxon>
        <taxon>Fungi incertae sedis</taxon>
        <taxon>Microsporidia</taxon>
        <taxon>Enterocytozoonidae</taxon>
        <taxon>Ecytonucleospora</taxon>
    </lineage>
</organism>
<name>A0A1W0E3C0_9MICR</name>
<sequence length="184" mass="20244">MLLSFLIQRILTAIPAVPGSKNYEINPPNAVQGNYVPNPTQNKGQVHGTATNPAILNMEELKEKLAVGYGNTISKQVSPSTLLQELKDMDKSASAPGLNTIVTGLASYGYLISNIEKYSTSISPSIENKDKLLQLIDKMNLAVSQAKLKDNYVTVRTSLIAGLDFYEKEREKIEKLPVESKDKY</sequence>
<dbReference type="AlphaFoldDB" id="A0A1W0E3C0"/>
<evidence type="ECO:0000313" key="3">
    <source>
        <dbReference type="Proteomes" id="UP000192758"/>
    </source>
</evidence>
<dbReference type="VEuPathDB" id="MicrosporidiaDB:EHP00_750"/>
<keyword evidence="1" id="KW-0732">Signal</keyword>
<reference evidence="2 3" key="1">
    <citation type="journal article" date="2017" name="Environ. Microbiol.">
        <title>Decay of the glycolytic pathway and adaptation to intranuclear parasitism within Enterocytozoonidae microsporidia.</title>
        <authorList>
            <person name="Wiredu Boakye D."/>
            <person name="Jaroenlak P."/>
            <person name="Prachumwat A."/>
            <person name="Williams T.A."/>
            <person name="Bateman K.S."/>
            <person name="Itsathitphaisarn O."/>
            <person name="Sritunyalucksana K."/>
            <person name="Paszkiewicz K.H."/>
            <person name="Moore K.A."/>
            <person name="Stentiford G.D."/>
            <person name="Williams B.A."/>
        </authorList>
    </citation>
    <scope>NUCLEOTIDE SEQUENCE [LARGE SCALE GENOMIC DNA]</scope>
    <source>
        <strain evidence="2 3">TH1</strain>
    </source>
</reference>
<keyword evidence="3" id="KW-1185">Reference proteome</keyword>
<feature type="chain" id="PRO_5012415853" evidence="1">
    <location>
        <begin position="20"/>
        <end position="184"/>
    </location>
</feature>